<evidence type="ECO:0000313" key="3">
    <source>
        <dbReference type="Proteomes" id="UP000075809"/>
    </source>
</evidence>
<proteinExistence type="predicted"/>
<dbReference type="Proteomes" id="UP000075809">
    <property type="component" value="Unassembled WGS sequence"/>
</dbReference>
<dbReference type="EMBL" id="KQ982194">
    <property type="protein sequence ID" value="KYQ59114.1"/>
    <property type="molecule type" value="Genomic_DNA"/>
</dbReference>
<dbReference type="AlphaFoldDB" id="A0A151XFE6"/>
<accession>A0A151XFE6</accession>
<feature type="region of interest" description="Disordered" evidence="1">
    <location>
        <begin position="21"/>
        <end position="43"/>
    </location>
</feature>
<sequence length="69" mass="7445">MALPTRYAVNVFSTETGLPLQNSSLSTHSPLPHDNFPSGQTGSSVLRMGKTLRGSVKMQSLLDRAKLIC</sequence>
<gene>
    <name evidence="2" type="ORF">ALC60_01949</name>
</gene>
<evidence type="ECO:0000313" key="2">
    <source>
        <dbReference type="EMBL" id="KYQ59114.1"/>
    </source>
</evidence>
<keyword evidence="3" id="KW-1185">Reference proteome</keyword>
<protein>
    <submittedName>
        <fullName evidence="2">Uncharacterized protein</fullName>
    </submittedName>
</protein>
<evidence type="ECO:0000256" key="1">
    <source>
        <dbReference type="SAM" id="MobiDB-lite"/>
    </source>
</evidence>
<reference evidence="2 3" key="1">
    <citation type="submission" date="2015-09" db="EMBL/GenBank/DDBJ databases">
        <title>Trachymyrmex zeteki WGS genome.</title>
        <authorList>
            <person name="Nygaard S."/>
            <person name="Hu H."/>
            <person name="Boomsma J."/>
            <person name="Zhang G."/>
        </authorList>
    </citation>
    <scope>NUCLEOTIDE SEQUENCE [LARGE SCALE GENOMIC DNA]</scope>
    <source>
        <strain evidence="2">Tzet28-1</strain>
        <tissue evidence="2">Whole body</tissue>
    </source>
</reference>
<name>A0A151XFE6_9HYME</name>
<organism evidence="2 3">
    <name type="scientific">Mycetomoellerius zeteki</name>
    <dbReference type="NCBI Taxonomy" id="64791"/>
    <lineage>
        <taxon>Eukaryota</taxon>
        <taxon>Metazoa</taxon>
        <taxon>Ecdysozoa</taxon>
        <taxon>Arthropoda</taxon>
        <taxon>Hexapoda</taxon>
        <taxon>Insecta</taxon>
        <taxon>Pterygota</taxon>
        <taxon>Neoptera</taxon>
        <taxon>Endopterygota</taxon>
        <taxon>Hymenoptera</taxon>
        <taxon>Apocrita</taxon>
        <taxon>Aculeata</taxon>
        <taxon>Formicoidea</taxon>
        <taxon>Formicidae</taxon>
        <taxon>Myrmicinae</taxon>
        <taxon>Mycetomoellerius</taxon>
    </lineage>
</organism>